<evidence type="ECO:0000313" key="2">
    <source>
        <dbReference type="Proteomes" id="UP000256328"/>
    </source>
</evidence>
<comment type="caution">
    <text evidence="1">The sequence shown here is derived from an EMBL/GenBank/DDBJ whole genome shotgun (WGS) entry which is preliminary data.</text>
</comment>
<dbReference type="AlphaFoldDB" id="A0A3D8SX60"/>
<dbReference type="Proteomes" id="UP000256328">
    <property type="component" value="Unassembled WGS sequence"/>
</dbReference>
<reference evidence="1 2" key="1">
    <citation type="journal article" date="2018" name="IMA Fungus">
        <title>IMA Genome-F 9: Draft genome sequence of Annulohypoxylon stygium, Aspergillus mulundensis, Berkeleyomyces basicola (syn. Thielaviopsis basicola), Ceratocystis smalleyi, two Cercospora beticola strains, Coleophoma cylindrospora, Fusarium fracticaudum, Phialophora cf. hyalina, and Morchella septimelata.</title>
        <authorList>
            <person name="Wingfield B.D."/>
            <person name="Bills G.F."/>
            <person name="Dong Y."/>
            <person name="Huang W."/>
            <person name="Nel W.J."/>
            <person name="Swalarsk-Parry B.S."/>
            <person name="Vaghefi N."/>
            <person name="Wilken P.M."/>
            <person name="An Z."/>
            <person name="de Beer Z.W."/>
            <person name="De Vos L."/>
            <person name="Chen L."/>
            <person name="Duong T.A."/>
            <person name="Gao Y."/>
            <person name="Hammerbacher A."/>
            <person name="Kikkert J.R."/>
            <person name="Li Y."/>
            <person name="Li H."/>
            <person name="Li K."/>
            <person name="Li Q."/>
            <person name="Liu X."/>
            <person name="Ma X."/>
            <person name="Naidoo K."/>
            <person name="Pethybridge S.J."/>
            <person name="Sun J."/>
            <person name="Steenkamp E.T."/>
            <person name="van der Nest M.A."/>
            <person name="van Wyk S."/>
            <person name="Wingfield M.J."/>
            <person name="Xiong C."/>
            <person name="Yue Q."/>
            <person name="Zhang X."/>
        </authorList>
    </citation>
    <scope>NUCLEOTIDE SEQUENCE [LARGE SCALE GENOMIC DNA]</scope>
    <source>
        <strain evidence="1 2">BP5796</strain>
    </source>
</reference>
<gene>
    <name evidence="1" type="ORF">BP5796_02082</name>
</gene>
<protein>
    <submittedName>
        <fullName evidence="1">Uncharacterized protein</fullName>
    </submittedName>
</protein>
<sequence>MVEDCTVNNLLNHQGVYTSWQGDLDYAESPSSRHAKTSQGIRLTVDIDKIAAAGEPVHSSFSYFVEVVDPPFISPFDDTNWRRIKAHIKELGKREGVIAKSIVAIEALHRAVTDRLPMAYAISAYDDAGTKFDSTFSNNIVDFDVILIVAFLLCLFKLTLPNEGSPTFDAPSGIFITRLEAWLRENHQSSIYIVANLCLVTAFGHGF</sequence>
<evidence type="ECO:0000313" key="1">
    <source>
        <dbReference type="EMBL" id="RDW90917.1"/>
    </source>
</evidence>
<keyword evidence="2" id="KW-1185">Reference proteome</keyword>
<proteinExistence type="predicted"/>
<dbReference type="EMBL" id="PDLN01000003">
    <property type="protein sequence ID" value="RDW90917.1"/>
    <property type="molecule type" value="Genomic_DNA"/>
</dbReference>
<organism evidence="1 2">
    <name type="scientific">Coleophoma crateriformis</name>
    <dbReference type="NCBI Taxonomy" id="565419"/>
    <lineage>
        <taxon>Eukaryota</taxon>
        <taxon>Fungi</taxon>
        <taxon>Dikarya</taxon>
        <taxon>Ascomycota</taxon>
        <taxon>Pezizomycotina</taxon>
        <taxon>Leotiomycetes</taxon>
        <taxon>Helotiales</taxon>
        <taxon>Dermateaceae</taxon>
        <taxon>Coleophoma</taxon>
    </lineage>
</organism>
<dbReference type="OrthoDB" id="648861at2759"/>
<name>A0A3D8SX60_9HELO</name>
<accession>A0A3D8SX60</accession>